<dbReference type="Proteomes" id="UP000324479">
    <property type="component" value="Unassembled WGS sequence"/>
</dbReference>
<evidence type="ECO:0000313" key="2">
    <source>
        <dbReference type="Proteomes" id="UP000324479"/>
    </source>
</evidence>
<protein>
    <submittedName>
        <fullName evidence="1">Uncharacterized protein</fullName>
    </submittedName>
</protein>
<reference evidence="1 2" key="1">
    <citation type="submission" date="2019-08" db="EMBL/GenBank/DDBJ databases">
        <authorList>
            <person name="Dhanesh K."/>
            <person name="Kumar G."/>
            <person name="Sasikala C."/>
            <person name="Venkata Ramana C."/>
        </authorList>
    </citation>
    <scope>NUCLEOTIDE SEQUENCE [LARGE SCALE GENOMIC DNA]</scope>
    <source>
        <strain evidence="1 2">JC645</strain>
    </source>
</reference>
<proteinExistence type="predicted"/>
<name>A0A5M6DLA6_9BACT</name>
<dbReference type="AlphaFoldDB" id="A0A5M6DLA6"/>
<dbReference type="RefSeq" id="WP_150074106.1">
    <property type="nucleotide sequence ID" value="NZ_VWOX01000001.1"/>
</dbReference>
<dbReference type="EMBL" id="VWOX01000001">
    <property type="protein sequence ID" value="KAA5546999.1"/>
    <property type="molecule type" value="Genomic_DNA"/>
</dbReference>
<gene>
    <name evidence="1" type="ORF">FYK55_00855</name>
</gene>
<comment type="caution">
    <text evidence="1">The sequence shown here is derived from an EMBL/GenBank/DDBJ whole genome shotgun (WGS) entry which is preliminary data.</text>
</comment>
<evidence type="ECO:0000313" key="1">
    <source>
        <dbReference type="EMBL" id="KAA5546999.1"/>
    </source>
</evidence>
<keyword evidence="2" id="KW-1185">Reference proteome</keyword>
<accession>A0A5M6DLA6</accession>
<sequence length="207" mass="22725">MTKLEFEAMSVVAVGSFNIYIFEPKWLVKQNVVSKEPDRFELALSRPGFRVTAGDLILTIEPHRVEIRCEDAGRDCVPAMKQILLSLPETPMTALGANRHYSGRLESDDDLPVFNKSVPDSLFGACLPTSRALTLKFPPSARVVQEFSLEQDKRVVKATANAETLDSDASELAERIDSLPKALDSLATTVCDPLNLELSPSPLKVAP</sequence>
<organism evidence="1 2">
    <name type="scientific">Roseiconus nitratireducens</name>
    <dbReference type="NCBI Taxonomy" id="2605748"/>
    <lineage>
        <taxon>Bacteria</taxon>
        <taxon>Pseudomonadati</taxon>
        <taxon>Planctomycetota</taxon>
        <taxon>Planctomycetia</taxon>
        <taxon>Pirellulales</taxon>
        <taxon>Pirellulaceae</taxon>
        <taxon>Roseiconus</taxon>
    </lineage>
</organism>